<feature type="region of interest" description="Disordered" evidence="6">
    <location>
        <begin position="1462"/>
        <end position="1489"/>
    </location>
</feature>
<sequence>MLTVGLGLVLGVLHFEETAGFVPRPFRHLVSPPSFSGTTSVEREESGGSPRPCNWNFHLGSAQSASHLSCLHALEPEKNSASLSPSPSTPTEDGAGGLKILSTFNVDVAGLESEQEGNKETEVGEMASVKFDKRKRISYWDPESRREKMAGYGWDRPAPSREVRRLEIPNFAREANGERKHSMIMEAGGVATHADGAVLVDVGGTTVLCTCVLVPLSGPGGMPGSSSPPPGGQLKVEYSERKYAGGKIPGSFTRREMSPGDAETLISRVIDRPLRPLIPESFPFEIEVSALLVSFNPEIDPAVVAINGCAVAVQMAGVPLSCRGLVAGRVGIVPGREAAARGDGGANSASPPFLLNPFTLPVGRRGLFRKRKRGLGIAPRVLSGASEDRSKDNLSPGGEAEEGGGDGEETGASGGPPSSSSDSSAVVGLMQEELLCGGLDLLLVLSPTGLTMAEGTAKEIPEKTLEDAMKFAKETTGPWLKKLYDFGQELQRTYRRYPLSASPSSSSSPSASSASSESTDDRDDSSLPSSPEMLIQKAAEPDTSPREAETLVRSAARLLARRLVPQLLPLKLKRQRISKRSLLERELLQSLLDLVSAAQLSQNGNSVSTVSGGMKPAFQLRCLSGIASDELSREFRLFLRYKILSDGIRMGDRGLEEVRPIECATAVLDRPHGSALFTRGGTQSLCTVTLGGTDELKEIDELRAMQLPFVLDYNFPGFAVNEKGKGWRPNRRAIGHGWLAGKALGAVVPAPESFPFMTRVVSEITESDGSSSMATVCAASLALHDAGVPLLRPLAGVAMGLVVKGEEDDAYVKELERRGDRGGTQLRDFAVLTDITGTEDALGDLDFKVAGSSEGVTALQMDTKLSTVPFEMISQALAQARRGREHVLRVMAKELDRPRMRGSPSAPSLVALEVPPVAERAIIYYRRRMEETFDVNVDVGRETARVTVTGFEESRVMKGVRALQRIVREHQPDALMNGTIVSVSRDRAFVEMPSGISTGVVHVSALQRLTGLVSCTFDEFFRPGDEVEVRVQHPDEVWSSFLMDTSSENQSSGVGGADSLKPSSSSSGSPSSSSLSGSTETSTRSHSQAEWGGFDSEREGRGAGGRYVLNLDLTSQNINMMAERTRQSLAEEGVDISDPSEESQPPVEPFGSRPLKSMDNLLGSEGGEGEGEVQSESDKGEEGETGERGVQEVSTLVTTEESSPESLPSSLVQRPRERMIFERRAPRRKEIPDPGYAEGCRVWDRFRVQGRRGRILIGRLETSGRSCVMSESDLVDLMPVESIEKLGVSPSMLQMPLWCSREGLRLFPYRLDPRFLRNLPVFVTTKSPLEDVGRFRQTQTEADAWLQTVGLSFDPVEGSSRFPELHRSLTSDLWDRDRKSEQELQRSTADGAPSEWEAPSPGSYAWGVVRAYDAMKRQIVLEALPAGGQELQTSVVRSPKGWGGPQIRISLPGDVVVYEGGKPVGERGAETGGDNGPAARRSTKERRAAALETVGPSLLQMSRVVQVYIKGQTETDSESSEEPSSSSSALSFSGALQLVQEARCEAVGEGTGLQAVVVGVPDRDRDGQARGPVLLWTANSLNNALLPADAVKELESRRRARVKVGDVVRVSVLSVPVDLDTAASVSSSGDVFTEKSQTTTEGPEADPLTPHAQPKTRKVWRKQFKQPERVAHVPAQPFFSPDVPCDFYYGIPCPALPIPVTNAEGFRLILHFGLMDQREIFTQQCSSDPGRGVFSPLTVSDHFTYKAMEKAEERRKAIKARENREEDEENQTAVTEDKLFLRIPLVHEYAATALNNLNEKAETPVNEEEEPPEDPPQPLRGRFIEDTVAGWISNP</sequence>
<feature type="domain" description="S1 motif" evidence="8">
    <location>
        <begin position="973"/>
        <end position="1046"/>
    </location>
</feature>
<feature type="region of interest" description="Disordered" evidence="6">
    <location>
        <begin position="1376"/>
        <end position="1400"/>
    </location>
</feature>
<feature type="region of interest" description="Disordered" evidence="6">
    <location>
        <begin position="498"/>
        <end position="530"/>
    </location>
</feature>
<dbReference type="InterPro" id="IPR003029">
    <property type="entry name" value="S1_domain"/>
</dbReference>
<evidence type="ECO:0000313" key="9">
    <source>
        <dbReference type="EMBL" id="CEM15336.1"/>
    </source>
</evidence>
<evidence type="ECO:0000256" key="2">
    <source>
        <dbReference type="ARBA" id="ARBA00012416"/>
    </source>
</evidence>
<reference evidence="9" key="1">
    <citation type="submission" date="2014-11" db="EMBL/GenBank/DDBJ databases">
        <authorList>
            <person name="Otto D Thomas"/>
            <person name="Naeem Raeece"/>
        </authorList>
    </citation>
    <scope>NUCLEOTIDE SEQUENCE</scope>
</reference>
<dbReference type="InterPro" id="IPR036345">
    <property type="entry name" value="ExoRNase_PH_dom2_sf"/>
</dbReference>
<dbReference type="PANTHER" id="PTHR11252:SF0">
    <property type="entry name" value="POLYRIBONUCLEOTIDE NUCLEOTIDYLTRANSFERASE 1, MITOCHONDRIAL"/>
    <property type="match status" value="1"/>
</dbReference>
<protein>
    <recommendedName>
        <fullName evidence="2">polyribonucleotide nucleotidyltransferase</fullName>
        <ecNumber evidence="2">2.7.7.8</ecNumber>
    </recommendedName>
</protein>
<feature type="region of interest" description="Disordered" evidence="6">
    <location>
        <begin position="78"/>
        <end position="97"/>
    </location>
</feature>
<dbReference type="GO" id="GO:0005739">
    <property type="term" value="C:mitochondrion"/>
    <property type="evidence" value="ECO:0007669"/>
    <property type="project" value="TreeGrafter"/>
</dbReference>
<feature type="compositionally biased region" description="Polar residues" evidence="6">
    <location>
        <begin position="1079"/>
        <end position="1088"/>
    </location>
</feature>
<evidence type="ECO:0000256" key="3">
    <source>
        <dbReference type="ARBA" id="ARBA00022679"/>
    </source>
</evidence>
<dbReference type="GO" id="GO:0000175">
    <property type="term" value="F:3'-5'-RNA exonuclease activity"/>
    <property type="evidence" value="ECO:0007669"/>
    <property type="project" value="TreeGrafter"/>
</dbReference>
<evidence type="ECO:0000256" key="6">
    <source>
        <dbReference type="SAM" id="MobiDB-lite"/>
    </source>
</evidence>
<dbReference type="SUPFAM" id="SSF54211">
    <property type="entry name" value="Ribosomal protein S5 domain 2-like"/>
    <property type="match status" value="2"/>
</dbReference>
<dbReference type="SUPFAM" id="SSF55666">
    <property type="entry name" value="Ribonuclease PH domain 2-like"/>
    <property type="match status" value="2"/>
</dbReference>
<feature type="region of interest" description="Disordered" evidence="6">
    <location>
        <begin position="32"/>
        <end position="52"/>
    </location>
</feature>
<keyword evidence="7" id="KW-0732">Signal</keyword>
<dbReference type="GO" id="GO:0003723">
    <property type="term" value="F:RNA binding"/>
    <property type="evidence" value="ECO:0007669"/>
    <property type="project" value="UniProtKB-KW"/>
</dbReference>
<dbReference type="SUPFAM" id="SSF50249">
    <property type="entry name" value="Nucleic acid-binding proteins"/>
    <property type="match status" value="1"/>
</dbReference>
<dbReference type="EMBL" id="CDMZ01000485">
    <property type="protein sequence ID" value="CEM15336.1"/>
    <property type="molecule type" value="Genomic_DNA"/>
</dbReference>
<feature type="region of interest" description="Disordered" evidence="6">
    <location>
        <begin position="1796"/>
        <end position="1835"/>
    </location>
</feature>
<dbReference type="GO" id="GO:0000965">
    <property type="term" value="P:mitochondrial RNA 3'-end processing"/>
    <property type="evidence" value="ECO:0007669"/>
    <property type="project" value="TreeGrafter"/>
</dbReference>
<keyword evidence="3" id="KW-0808">Transferase</keyword>
<dbReference type="GO" id="GO:0004654">
    <property type="term" value="F:polyribonucleotide nucleotidyltransferase activity"/>
    <property type="evidence" value="ECO:0007669"/>
    <property type="project" value="UniProtKB-EC"/>
</dbReference>
<dbReference type="CDD" id="cd00164">
    <property type="entry name" value="S1_like"/>
    <property type="match status" value="1"/>
</dbReference>
<evidence type="ECO:0000256" key="5">
    <source>
        <dbReference type="ARBA" id="ARBA00022884"/>
    </source>
</evidence>
<dbReference type="InterPro" id="IPR020568">
    <property type="entry name" value="Ribosomal_Su5_D2-typ_SF"/>
</dbReference>
<dbReference type="Pfam" id="PF01138">
    <property type="entry name" value="RNase_PH"/>
    <property type="match status" value="2"/>
</dbReference>
<proteinExistence type="inferred from homology"/>
<dbReference type="EC" id="2.7.7.8" evidence="2"/>
<feature type="region of interest" description="Disordered" evidence="6">
    <location>
        <begin position="1046"/>
        <end position="1102"/>
    </location>
</feature>
<dbReference type="Gene3D" id="3.30.230.70">
    <property type="entry name" value="GHMP Kinase, N-terminal domain"/>
    <property type="match status" value="2"/>
</dbReference>
<feature type="region of interest" description="Disordered" evidence="6">
    <location>
        <begin position="379"/>
        <end position="425"/>
    </location>
</feature>
<keyword evidence="4" id="KW-0548">Nucleotidyltransferase</keyword>
<feature type="chain" id="PRO_5005189303" description="polyribonucleotide nucleotidyltransferase" evidence="7">
    <location>
        <begin position="21"/>
        <end position="1835"/>
    </location>
</feature>
<feature type="compositionally biased region" description="Low complexity" evidence="6">
    <location>
        <begin position="415"/>
        <end position="425"/>
    </location>
</feature>
<feature type="compositionally biased region" description="Basic and acidic residues" evidence="6">
    <location>
        <begin position="1176"/>
        <end position="1190"/>
    </location>
</feature>
<feature type="region of interest" description="Disordered" evidence="6">
    <location>
        <begin position="1132"/>
        <end position="1214"/>
    </location>
</feature>
<keyword evidence="5" id="KW-0694">RNA-binding</keyword>
<feature type="compositionally biased region" description="Acidic residues" evidence="6">
    <location>
        <begin position="1132"/>
        <end position="1141"/>
    </location>
</feature>
<dbReference type="InterPro" id="IPR012162">
    <property type="entry name" value="PNPase"/>
</dbReference>
<dbReference type="GO" id="GO:0005829">
    <property type="term" value="C:cytosol"/>
    <property type="evidence" value="ECO:0007669"/>
    <property type="project" value="TreeGrafter"/>
</dbReference>
<dbReference type="VEuPathDB" id="CryptoDB:Cvel_3519"/>
<feature type="compositionally biased region" description="Low complexity" evidence="6">
    <location>
        <begin position="1059"/>
        <end position="1078"/>
    </location>
</feature>
<dbReference type="InterPro" id="IPR001247">
    <property type="entry name" value="ExoRNase_PH_dom1"/>
</dbReference>
<dbReference type="InterPro" id="IPR027408">
    <property type="entry name" value="PNPase/RNase_PH_dom_sf"/>
</dbReference>
<dbReference type="GO" id="GO:0000958">
    <property type="term" value="P:mitochondrial mRNA catabolic process"/>
    <property type="evidence" value="ECO:0007669"/>
    <property type="project" value="TreeGrafter"/>
</dbReference>
<evidence type="ECO:0000256" key="4">
    <source>
        <dbReference type="ARBA" id="ARBA00022695"/>
    </source>
</evidence>
<dbReference type="PROSITE" id="PS50126">
    <property type="entry name" value="S1"/>
    <property type="match status" value="1"/>
</dbReference>
<gene>
    <name evidence="9" type="ORF">Cvel_3519</name>
</gene>
<evidence type="ECO:0000256" key="7">
    <source>
        <dbReference type="SAM" id="SignalP"/>
    </source>
</evidence>
<dbReference type="PANTHER" id="PTHR11252">
    <property type="entry name" value="POLYRIBONUCLEOTIDE NUCLEOTIDYLTRANSFERASE"/>
    <property type="match status" value="1"/>
</dbReference>
<feature type="signal peptide" evidence="7">
    <location>
        <begin position="1"/>
        <end position="20"/>
    </location>
</feature>
<feature type="compositionally biased region" description="Acidic residues" evidence="6">
    <location>
        <begin position="399"/>
        <end position="409"/>
    </location>
</feature>
<evidence type="ECO:0000256" key="1">
    <source>
        <dbReference type="ARBA" id="ARBA00007404"/>
    </source>
</evidence>
<feature type="compositionally biased region" description="Low complexity" evidence="6">
    <location>
        <begin position="1193"/>
        <end position="1212"/>
    </location>
</feature>
<name>A0A0G4FMI0_9ALVE</name>
<feature type="compositionally biased region" description="Polar residues" evidence="6">
    <location>
        <begin position="1626"/>
        <end position="1641"/>
    </location>
</feature>
<feature type="compositionally biased region" description="Low complexity" evidence="6">
    <location>
        <begin position="500"/>
        <end position="517"/>
    </location>
</feature>
<comment type="similarity">
    <text evidence="1">Belongs to the polyribonucleotide nucleotidyltransferase family.</text>
</comment>
<organism evidence="9">
    <name type="scientific">Chromera velia CCMP2878</name>
    <dbReference type="NCBI Taxonomy" id="1169474"/>
    <lineage>
        <taxon>Eukaryota</taxon>
        <taxon>Sar</taxon>
        <taxon>Alveolata</taxon>
        <taxon>Colpodellida</taxon>
        <taxon>Chromeraceae</taxon>
        <taxon>Chromera</taxon>
    </lineage>
</organism>
<feature type="region of interest" description="Disordered" evidence="6">
    <location>
        <begin position="1626"/>
        <end position="1657"/>
    </location>
</feature>
<dbReference type="InterPro" id="IPR012340">
    <property type="entry name" value="NA-bd_OB-fold"/>
</dbReference>
<accession>A0A0G4FMI0</accession>
<dbReference type="Gene3D" id="2.40.50.140">
    <property type="entry name" value="Nucleic acid-binding proteins"/>
    <property type="match status" value="1"/>
</dbReference>
<evidence type="ECO:0000259" key="8">
    <source>
        <dbReference type="PROSITE" id="PS50126"/>
    </source>
</evidence>